<reference evidence="2" key="2">
    <citation type="submission" date="2013-04" db="UniProtKB">
        <authorList>
            <consortium name="EnsemblPlants"/>
        </authorList>
    </citation>
    <scope>IDENTIFICATION</scope>
</reference>
<protein>
    <submittedName>
        <fullName evidence="2">Uncharacterized protein</fullName>
    </submittedName>
</protein>
<dbReference type="EnsemblPlants" id="OB06G12630.1">
    <property type="protein sequence ID" value="OB06G12630.1"/>
    <property type="gene ID" value="OB06G12630"/>
</dbReference>
<evidence type="ECO:0000313" key="2">
    <source>
        <dbReference type="EnsemblPlants" id="OB06G12630.1"/>
    </source>
</evidence>
<dbReference type="AlphaFoldDB" id="J3MB69"/>
<evidence type="ECO:0000256" key="1">
    <source>
        <dbReference type="SAM" id="MobiDB-lite"/>
    </source>
</evidence>
<proteinExistence type="predicted"/>
<sequence length="244" mass="27827">FNYLDVSFVQDPVQLCKCIQATRVDRCHSTHVEDDASDRALVRLESPLFFLPEKPHDPLDEVHGVGEVDRRLDADDEEGRHPHGLPVLHHAPVALRAGDDALDHHVRPGHLQQDLEQRDADGDGEAHLDGDEEDAEEGGHAGQEVELVNLPELGGALEVDEADHRRDDDRRQDHVGGVVEQRHQEQQRHQHRRRHHDVRHRRLAPGAVVHRRPRERSCIHRCQAHEPAMFMTPMAIISLFPSTW</sequence>
<dbReference type="Proteomes" id="UP000006038">
    <property type="component" value="Chromosome 6"/>
</dbReference>
<evidence type="ECO:0000313" key="3">
    <source>
        <dbReference type="Proteomes" id="UP000006038"/>
    </source>
</evidence>
<feature type="compositionally biased region" description="Basic and acidic residues" evidence="1">
    <location>
        <begin position="113"/>
        <end position="129"/>
    </location>
</feature>
<accession>J3MB69</accession>
<reference evidence="2" key="1">
    <citation type="journal article" date="2013" name="Nat. Commun.">
        <title>Whole-genome sequencing of Oryza brachyantha reveals mechanisms underlying Oryza genome evolution.</title>
        <authorList>
            <person name="Chen J."/>
            <person name="Huang Q."/>
            <person name="Gao D."/>
            <person name="Wang J."/>
            <person name="Lang Y."/>
            <person name="Liu T."/>
            <person name="Li B."/>
            <person name="Bai Z."/>
            <person name="Luis Goicoechea J."/>
            <person name="Liang C."/>
            <person name="Chen C."/>
            <person name="Zhang W."/>
            <person name="Sun S."/>
            <person name="Liao Y."/>
            <person name="Zhang X."/>
            <person name="Yang L."/>
            <person name="Song C."/>
            <person name="Wang M."/>
            <person name="Shi J."/>
            <person name="Liu G."/>
            <person name="Liu J."/>
            <person name="Zhou H."/>
            <person name="Zhou W."/>
            <person name="Yu Q."/>
            <person name="An N."/>
            <person name="Chen Y."/>
            <person name="Cai Q."/>
            <person name="Wang B."/>
            <person name="Liu B."/>
            <person name="Min J."/>
            <person name="Huang Y."/>
            <person name="Wu H."/>
            <person name="Li Z."/>
            <person name="Zhang Y."/>
            <person name="Yin Y."/>
            <person name="Song W."/>
            <person name="Jiang J."/>
            <person name="Jackson S.A."/>
            <person name="Wing R.A."/>
            <person name="Wang J."/>
            <person name="Chen M."/>
        </authorList>
    </citation>
    <scope>NUCLEOTIDE SEQUENCE [LARGE SCALE GENOMIC DNA]</scope>
    <source>
        <strain evidence="2">cv. IRGC 101232</strain>
    </source>
</reference>
<feature type="region of interest" description="Disordered" evidence="1">
    <location>
        <begin position="111"/>
        <end position="199"/>
    </location>
</feature>
<name>J3MB69_ORYBR</name>
<organism evidence="2">
    <name type="scientific">Oryza brachyantha</name>
    <name type="common">malo sina</name>
    <dbReference type="NCBI Taxonomy" id="4533"/>
    <lineage>
        <taxon>Eukaryota</taxon>
        <taxon>Viridiplantae</taxon>
        <taxon>Streptophyta</taxon>
        <taxon>Embryophyta</taxon>
        <taxon>Tracheophyta</taxon>
        <taxon>Spermatophyta</taxon>
        <taxon>Magnoliopsida</taxon>
        <taxon>Liliopsida</taxon>
        <taxon>Poales</taxon>
        <taxon>Poaceae</taxon>
        <taxon>BOP clade</taxon>
        <taxon>Oryzoideae</taxon>
        <taxon>Oryzeae</taxon>
        <taxon>Oryzinae</taxon>
        <taxon>Oryza</taxon>
    </lineage>
</organism>
<feature type="compositionally biased region" description="Basic and acidic residues" evidence="1">
    <location>
        <begin position="162"/>
        <end position="188"/>
    </location>
</feature>
<dbReference type="Gramene" id="OB06G12630.1">
    <property type="protein sequence ID" value="OB06G12630.1"/>
    <property type="gene ID" value="OB06G12630"/>
</dbReference>
<keyword evidence="3" id="KW-1185">Reference proteome</keyword>
<dbReference type="HOGENOM" id="CLU_099704_0_0_1"/>
<feature type="compositionally biased region" description="Basic residues" evidence="1">
    <location>
        <begin position="189"/>
        <end position="199"/>
    </location>
</feature>